<dbReference type="GO" id="GO:0035861">
    <property type="term" value="C:site of double-strand break"/>
    <property type="evidence" value="ECO:0007669"/>
    <property type="project" value="TreeGrafter"/>
</dbReference>
<dbReference type="AlphaFoldDB" id="E2B2U5"/>
<proteinExistence type="predicted"/>
<evidence type="ECO:0000313" key="1">
    <source>
        <dbReference type="EMBL" id="EFN89988.1"/>
    </source>
</evidence>
<dbReference type="GO" id="GO:0046975">
    <property type="term" value="F:histone H3K36 methyltransferase activity"/>
    <property type="evidence" value="ECO:0007669"/>
    <property type="project" value="TreeGrafter"/>
</dbReference>
<dbReference type="GO" id="GO:0006303">
    <property type="term" value="P:double-strand break repair via nonhomologous end joining"/>
    <property type="evidence" value="ECO:0007669"/>
    <property type="project" value="TreeGrafter"/>
</dbReference>
<protein>
    <submittedName>
        <fullName evidence="1">Histone-lysine N-methyltransferase SETMAR</fullName>
    </submittedName>
</protein>
<dbReference type="GO" id="GO:0042800">
    <property type="term" value="F:histone H3K4 methyltransferase activity"/>
    <property type="evidence" value="ECO:0007669"/>
    <property type="project" value="TreeGrafter"/>
</dbReference>
<organism evidence="2">
    <name type="scientific">Harpegnathos saltator</name>
    <name type="common">Jerdon's jumping ant</name>
    <dbReference type="NCBI Taxonomy" id="610380"/>
    <lineage>
        <taxon>Eukaryota</taxon>
        <taxon>Metazoa</taxon>
        <taxon>Ecdysozoa</taxon>
        <taxon>Arthropoda</taxon>
        <taxon>Hexapoda</taxon>
        <taxon>Insecta</taxon>
        <taxon>Pterygota</taxon>
        <taxon>Neoptera</taxon>
        <taxon>Endopterygota</taxon>
        <taxon>Hymenoptera</taxon>
        <taxon>Apocrita</taxon>
        <taxon>Aculeata</taxon>
        <taxon>Formicoidea</taxon>
        <taxon>Formicidae</taxon>
        <taxon>Ponerinae</taxon>
        <taxon>Ponerini</taxon>
        <taxon>Harpegnathos</taxon>
    </lineage>
</organism>
<dbReference type="GO" id="GO:0015074">
    <property type="term" value="P:DNA integration"/>
    <property type="evidence" value="ECO:0007669"/>
    <property type="project" value="TreeGrafter"/>
</dbReference>
<dbReference type="GO" id="GO:0003690">
    <property type="term" value="F:double-stranded DNA binding"/>
    <property type="evidence" value="ECO:0007669"/>
    <property type="project" value="TreeGrafter"/>
</dbReference>
<keyword evidence="1" id="KW-0489">Methyltransferase</keyword>
<keyword evidence="1" id="KW-0808">Transferase</keyword>
<dbReference type="GO" id="GO:0000014">
    <property type="term" value="F:single-stranded DNA endodeoxyribonuclease activity"/>
    <property type="evidence" value="ECO:0007669"/>
    <property type="project" value="TreeGrafter"/>
</dbReference>
<accession>E2B2U5</accession>
<reference evidence="1 2" key="1">
    <citation type="journal article" date="2010" name="Science">
        <title>Genomic comparison of the ants Camponotus floridanus and Harpegnathos saltator.</title>
        <authorList>
            <person name="Bonasio R."/>
            <person name="Zhang G."/>
            <person name="Ye C."/>
            <person name="Mutti N.S."/>
            <person name="Fang X."/>
            <person name="Qin N."/>
            <person name="Donahue G."/>
            <person name="Yang P."/>
            <person name="Li Q."/>
            <person name="Li C."/>
            <person name="Zhang P."/>
            <person name="Huang Z."/>
            <person name="Berger S.L."/>
            <person name="Reinberg D."/>
            <person name="Wang J."/>
            <person name="Liebig J."/>
        </authorList>
    </citation>
    <scope>NUCLEOTIDE SEQUENCE [LARGE SCALE GENOMIC DNA]</scope>
    <source>
        <strain evidence="1 2">R22 G/1</strain>
    </source>
</reference>
<dbReference type="GO" id="GO:0044774">
    <property type="term" value="P:mitotic DNA integrity checkpoint signaling"/>
    <property type="evidence" value="ECO:0007669"/>
    <property type="project" value="TreeGrafter"/>
</dbReference>
<dbReference type="GO" id="GO:0003697">
    <property type="term" value="F:single-stranded DNA binding"/>
    <property type="evidence" value="ECO:0007669"/>
    <property type="project" value="TreeGrafter"/>
</dbReference>
<dbReference type="InterPro" id="IPR052709">
    <property type="entry name" value="Transposase-MT_Hybrid"/>
</dbReference>
<dbReference type="GO" id="GO:0032259">
    <property type="term" value="P:methylation"/>
    <property type="evidence" value="ECO:0007669"/>
    <property type="project" value="UniProtKB-KW"/>
</dbReference>
<dbReference type="InParanoid" id="E2B2U5"/>
<gene>
    <name evidence="1" type="ORF">EAI_15632</name>
</gene>
<dbReference type="PANTHER" id="PTHR46060:SF2">
    <property type="entry name" value="HISTONE-LYSINE N-METHYLTRANSFERASE SETMAR"/>
    <property type="match status" value="1"/>
</dbReference>
<dbReference type="GO" id="GO:0005634">
    <property type="term" value="C:nucleus"/>
    <property type="evidence" value="ECO:0007669"/>
    <property type="project" value="TreeGrafter"/>
</dbReference>
<keyword evidence="2" id="KW-1185">Reference proteome</keyword>
<feature type="non-terminal residue" evidence="1">
    <location>
        <position position="114"/>
    </location>
</feature>
<feature type="non-terminal residue" evidence="1">
    <location>
        <position position="1"/>
    </location>
</feature>
<name>E2B2U5_HARSA</name>
<dbReference type="GO" id="GO:0000793">
    <property type="term" value="C:condensed chromosome"/>
    <property type="evidence" value="ECO:0007669"/>
    <property type="project" value="TreeGrafter"/>
</dbReference>
<dbReference type="GO" id="GO:0031297">
    <property type="term" value="P:replication fork processing"/>
    <property type="evidence" value="ECO:0007669"/>
    <property type="project" value="TreeGrafter"/>
</dbReference>
<dbReference type="GO" id="GO:0044547">
    <property type="term" value="F:DNA topoisomerase binding"/>
    <property type="evidence" value="ECO:0007669"/>
    <property type="project" value="TreeGrafter"/>
</dbReference>
<dbReference type="InterPro" id="IPR036388">
    <property type="entry name" value="WH-like_DNA-bd_sf"/>
</dbReference>
<dbReference type="PANTHER" id="PTHR46060">
    <property type="entry name" value="MARINER MOS1 TRANSPOSASE-LIKE PROTEIN"/>
    <property type="match status" value="1"/>
</dbReference>
<sequence>FRICKSSYFDLKDEDHAGRPQEMSSNDLEALLQENSIQSSVELAKRLYVNQSTVIRRLHEKWKILKEGKWVPHELLITENAIASRVTICLSLLNRRKHKSFSYRIATESEKWIY</sequence>
<dbReference type="EMBL" id="GL445249">
    <property type="protein sequence ID" value="EFN89988.1"/>
    <property type="molecule type" value="Genomic_DNA"/>
</dbReference>
<evidence type="ECO:0000313" key="2">
    <source>
        <dbReference type="Proteomes" id="UP000008237"/>
    </source>
</evidence>
<dbReference type="Proteomes" id="UP000008237">
    <property type="component" value="Unassembled WGS sequence"/>
</dbReference>
<dbReference type="Gene3D" id="1.10.10.10">
    <property type="entry name" value="Winged helix-like DNA-binding domain superfamily/Winged helix DNA-binding domain"/>
    <property type="match status" value="1"/>
</dbReference>
<dbReference type="GO" id="GO:0000729">
    <property type="term" value="P:DNA double-strand break processing"/>
    <property type="evidence" value="ECO:0007669"/>
    <property type="project" value="TreeGrafter"/>
</dbReference>